<protein>
    <recommendedName>
        <fullName evidence="4">Transposase</fullName>
    </recommendedName>
</protein>
<proteinExistence type="predicted"/>
<gene>
    <name evidence="2" type="ORF">GCM10009851_15930</name>
</gene>
<reference evidence="2 3" key="1">
    <citation type="journal article" date="2019" name="Int. J. Syst. Evol. Microbiol.">
        <title>The Global Catalogue of Microorganisms (GCM) 10K type strain sequencing project: providing services to taxonomists for standard genome sequencing and annotation.</title>
        <authorList>
            <consortium name="The Broad Institute Genomics Platform"/>
            <consortium name="The Broad Institute Genome Sequencing Center for Infectious Disease"/>
            <person name="Wu L."/>
            <person name="Ma J."/>
        </authorList>
    </citation>
    <scope>NUCLEOTIDE SEQUENCE [LARGE SCALE GENOMIC DNA]</scope>
    <source>
        <strain evidence="2 3">JCM 16117</strain>
    </source>
</reference>
<feature type="region of interest" description="Disordered" evidence="1">
    <location>
        <begin position="41"/>
        <end position="60"/>
    </location>
</feature>
<feature type="region of interest" description="Disordered" evidence="1">
    <location>
        <begin position="1"/>
        <end position="24"/>
    </location>
</feature>
<keyword evidence="3" id="KW-1185">Reference proteome</keyword>
<evidence type="ECO:0000313" key="2">
    <source>
        <dbReference type="EMBL" id="GAA2231767.1"/>
    </source>
</evidence>
<accession>A0ABN3DI61</accession>
<dbReference type="EMBL" id="BAAAQY010000004">
    <property type="protein sequence ID" value="GAA2231767.1"/>
    <property type="molecule type" value="Genomic_DNA"/>
</dbReference>
<evidence type="ECO:0000313" key="3">
    <source>
        <dbReference type="Proteomes" id="UP001500929"/>
    </source>
</evidence>
<dbReference type="Proteomes" id="UP001500929">
    <property type="component" value="Unassembled WGS sequence"/>
</dbReference>
<sequence>MACAEPPPLARFTQAAGWEEEPATPGMRARCDRILLPNARRAGGQAATGSRVRAGAVSTR</sequence>
<evidence type="ECO:0008006" key="4">
    <source>
        <dbReference type="Google" id="ProtNLM"/>
    </source>
</evidence>
<comment type="caution">
    <text evidence="2">The sequence shown here is derived from an EMBL/GenBank/DDBJ whole genome shotgun (WGS) entry which is preliminary data.</text>
</comment>
<organism evidence="2 3">
    <name type="scientific">Herbiconiux moechotypicola</name>
    <dbReference type="NCBI Taxonomy" id="637393"/>
    <lineage>
        <taxon>Bacteria</taxon>
        <taxon>Bacillati</taxon>
        <taxon>Actinomycetota</taxon>
        <taxon>Actinomycetes</taxon>
        <taxon>Micrococcales</taxon>
        <taxon>Microbacteriaceae</taxon>
        <taxon>Herbiconiux</taxon>
    </lineage>
</organism>
<evidence type="ECO:0000256" key="1">
    <source>
        <dbReference type="SAM" id="MobiDB-lite"/>
    </source>
</evidence>
<name>A0ABN3DI61_9MICO</name>